<evidence type="ECO:0000256" key="6">
    <source>
        <dbReference type="ARBA" id="ARBA00022840"/>
    </source>
</evidence>
<dbReference type="InterPro" id="IPR000961">
    <property type="entry name" value="AGC-kinase_C"/>
</dbReference>
<evidence type="ECO:0000313" key="10">
    <source>
        <dbReference type="EMBL" id="KAJ8898374.1"/>
    </source>
</evidence>
<reference evidence="10 11" key="1">
    <citation type="submission" date="2023-02" db="EMBL/GenBank/DDBJ databases">
        <title>LHISI_Scaffold_Assembly.</title>
        <authorList>
            <person name="Stuart O.P."/>
            <person name="Cleave R."/>
            <person name="Magrath M.J.L."/>
            <person name="Mikheyev A.S."/>
        </authorList>
    </citation>
    <scope>NUCLEOTIDE SEQUENCE [LARGE SCALE GENOMIC DNA]</scope>
    <source>
        <strain evidence="10">Daus_M_001</strain>
        <tissue evidence="10">Leg muscle</tissue>
    </source>
</reference>
<protein>
    <recommendedName>
        <fullName evidence="12">Protein kinase domain-containing protein</fullName>
    </recommendedName>
</protein>
<evidence type="ECO:0000256" key="1">
    <source>
        <dbReference type="ARBA" id="ARBA00022527"/>
    </source>
</evidence>
<comment type="caution">
    <text evidence="10">The sequence shown here is derived from an EMBL/GenBank/DDBJ whole genome shotgun (WGS) entry which is preliminary data.</text>
</comment>
<dbReference type="Pfam" id="PF00069">
    <property type="entry name" value="Pkinase"/>
    <property type="match status" value="1"/>
</dbReference>
<keyword evidence="1" id="KW-0723">Serine/threonine-protein kinase</keyword>
<evidence type="ECO:0000256" key="7">
    <source>
        <dbReference type="SAM" id="SignalP"/>
    </source>
</evidence>
<dbReference type="InterPro" id="IPR017892">
    <property type="entry name" value="Pkinase_C"/>
</dbReference>
<feature type="signal peptide" evidence="7">
    <location>
        <begin position="1"/>
        <end position="24"/>
    </location>
</feature>
<evidence type="ECO:0000256" key="3">
    <source>
        <dbReference type="ARBA" id="ARBA00022679"/>
    </source>
</evidence>
<sequence>MFSNTAAMHVLLQAVDWWSVGVLTYELLTGASPFTVEGERNTQQEISRRILKTNPPIPDELSSHVADFITRLLVKDPRRRLGGGEGDAEELKRHPFFDVLDVRDRPDVPASRNIQLRRDVDGELMECFEALPFPTPLHSTAAPALPHFMLTGVEDLSKCRPKSLNSTVLLKVLLRVHIAGLNVMPYKKRTVHCLDWDDLASKNIPAPFVPKITNELDVSNFSEEFTRMVPTDSPAIVPPNYDKVFKGYSYVAPSVLFSENVLSDDLFRPKLTPGRAQPT</sequence>
<evidence type="ECO:0000256" key="5">
    <source>
        <dbReference type="ARBA" id="ARBA00022777"/>
    </source>
</evidence>
<keyword evidence="5" id="KW-0418">Kinase</keyword>
<dbReference type="PROSITE" id="PS50011">
    <property type="entry name" value="PROTEIN_KINASE_DOM"/>
    <property type="match status" value="1"/>
</dbReference>
<keyword evidence="3" id="KW-0808">Transferase</keyword>
<feature type="chain" id="PRO_5046577843" description="Protein kinase domain-containing protein" evidence="7">
    <location>
        <begin position="25"/>
        <end position="279"/>
    </location>
</feature>
<dbReference type="InterPro" id="IPR000719">
    <property type="entry name" value="Prot_kinase_dom"/>
</dbReference>
<dbReference type="PROSITE" id="PS51285">
    <property type="entry name" value="AGC_KINASE_CTER"/>
    <property type="match status" value="1"/>
</dbReference>
<dbReference type="Pfam" id="PF00433">
    <property type="entry name" value="Pkinase_C"/>
    <property type="match status" value="1"/>
</dbReference>
<organism evidence="10 11">
    <name type="scientific">Dryococelus australis</name>
    <dbReference type="NCBI Taxonomy" id="614101"/>
    <lineage>
        <taxon>Eukaryota</taxon>
        <taxon>Metazoa</taxon>
        <taxon>Ecdysozoa</taxon>
        <taxon>Arthropoda</taxon>
        <taxon>Hexapoda</taxon>
        <taxon>Insecta</taxon>
        <taxon>Pterygota</taxon>
        <taxon>Neoptera</taxon>
        <taxon>Polyneoptera</taxon>
        <taxon>Phasmatodea</taxon>
        <taxon>Verophasmatodea</taxon>
        <taxon>Anareolatae</taxon>
        <taxon>Phasmatidae</taxon>
        <taxon>Eurycanthinae</taxon>
        <taxon>Dryococelus</taxon>
    </lineage>
</organism>
<keyword evidence="6" id="KW-0067">ATP-binding</keyword>
<keyword evidence="7" id="KW-0732">Signal</keyword>
<evidence type="ECO:0000256" key="2">
    <source>
        <dbReference type="ARBA" id="ARBA00022553"/>
    </source>
</evidence>
<evidence type="ECO:0000256" key="4">
    <source>
        <dbReference type="ARBA" id="ARBA00022741"/>
    </source>
</evidence>
<dbReference type="Gene3D" id="1.10.510.10">
    <property type="entry name" value="Transferase(Phosphotransferase) domain 1"/>
    <property type="match status" value="2"/>
</dbReference>
<name>A0ABQ9IQ18_9NEOP</name>
<evidence type="ECO:0000259" key="9">
    <source>
        <dbReference type="PROSITE" id="PS51285"/>
    </source>
</evidence>
<keyword evidence="11" id="KW-1185">Reference proteome</keyword>
<evidence type="ECO:0000259" key="8">
    <source>
        <dbReference type="PROSITE" id="PS50011"/>
    </source>
</evidence>
<gene>
    <name evidence="10" type="ORF">PR048_003734</name>
</gene>
<dbReference type="Gene3D" id="3.30.200.20">
    <property type="entry name" value="Phosphorylase Kinase, domain 1"/>
    <property type="match status" value="1"/>
</dbReference>
<feature type="domain" description="AGC-kinase C-terminal" evidence="9">
    <location>
        <begin position="192"/>
        <end position="260"/>
    </location>
</feature>
<keyword evidence="4" id="KW-0547">Nucleotide-binding</keyword>
<dbReference type="InterPro" id="IPR011009">
    <property type="entry name" value="Kinase-like_dom_sf"/>
</dbReference>
<keyword evidence="2" id="KW-0597">Phosphoprotein</keyword>
<dbReference type="EMBL" id="JARBHB010000001">
    <property type="protein sequence ID" value="KAJ8898374.1"/>
    <property type="molecule type" value="Genomic_DNA"/>
</dbReference>
<evidence type="ECO:0000313" key="11">
    <source>
        <dbReference type="Proteomes" id="UP001159363"/>
    </source>
</evidence>
<feature type="domain" description="Protein kinase" evidence="8">
    <location>
        <begin position="1"/>
        <end position="97"/>
    </location>
</feature>
<accession>A0ABQ9IQ18</accession>
<proteinExistence type="predicted"/>
<evidence type="ECO:0008006" key="12">
    <source>
        <dbReference type="Google" id="ProtNLM"/>
    </source>
</evidence>
<dbReference type="Proteomes" id="UP001159363">
    <property type="component" value="Chromosome 1"/>
</dbReference>
<dbReference type="SUPFAM" id="SSF56112">
    <property type="entry name" value="Protein kinase-like (PK-like)"/>
    <property type="match status" value="1"/>
</dbReference>
<dbReference type="SMART" id="SM00133">
    <property type="entry name" value="S_TK_X"/>
    <property type="match status" value="1"/>
</dbReference>
<dbReference type="PANTHER" id="PTHR24351">
    <property type="entry name" value="RIBOSOMAL PROTEIN S6 KINASE"/>
    <property type="match status" value="1"/>
</dbReference>